<evidence type="ECO:0000313" key="2">
    <source>
        <dbReference type="EMBL" id="WWA77365.1"/>
    </source>
</evidence>
<dbReference type="SUPFAM" id="SSF51905">
    <property type="entry name" value="FAD/NAD(P)-binding domain"/>
    <property type="match status" value="2"/>
</dbReference>
<evidence type="ECO:0000259" key="1">
    <source>
        <dbReference type="Pfam" id="PF07992"/>
    </source>
</evidence>
<feature type="domain" description="FAD/NAD(P)-binding" evidence="1">
    <location>
        <begin position="20"/>
        <end position="157"/>
    </location>
</feature>
<evidence type="ECO:0000313" key="3">
    <source>
        <dbReference type="Proteomes" id="UP001347174"/>
    </source>
</evidence>
<dbReference type="PANTHER" id="PTHR43755">
    <property type="match status" value="1"/>
</dbReference>
<keyword evidence="2" id="KW-0560">Oxidoreductase</keyword>
<protein>
    <submittedName>
        <fullName evidence="2">FAD/NAD(P)-binding oxidoreductase</fullName>
        <ecNumber evidence="2">1.-.-.-</ecNumber>
    </submittedName>
</protein>
<proteinExistence type="predicted"/>
<reference evidence="2 3" key="1">
    <citation type="submission" date="2023-07" db="EMBL/GenBank/DDBJ databases">
        <title>Plant endophyte Pseudomonas khavaziana can be used to control wheat stem rot.</title>
        <authorList>
            <person name="Guo S."/>
            <person name="Shen X."/>
        </authorList>
    </citation>
    <scope>NUCLEOTIDE SEQUENCE [LARGE SCALE GENOMIC DNA]</scope>
    <source>
        <strain evidence="2 3">SR9</strain>
    </source>
</reference>
<dbReference type="InterPro" id="IPR023753">
    <property type="entry name" value="FAD/NAD-binding_dom"/>
</dbReference>
<name>A0ABZ2DGD3_9PSED</name>
<dbReference type="EC" id="1.-.-.-" evidence="2"/>
<keyword evidence="3" id="KW-1185">Reference proteome</keyword>
<dbReference type="InterPro" id="IPR052541">
    <property type="entry name" value="SQRD"/>
</dbReference>
<dbReference type="Proteomes" id="UP001347174">
    <property type="component" value="Chromosome"/>
</dbReference>
<gene>
    <name evidence="2" type="ORF">QYQ93_03740</name>
</gene>
<dbReference type="InterPro" id="IPR036188">
    <property type="entry name" value="FAD/NAD-bd_sf"/>
</dbReference>
<dbReference type="Gene3D" id="3.50.50.60">
    <property type="entry name" value="FAD/NAD(P)-binding domain"/>
    <property type="match status" value="2"/>
</dbReference>
<dbReference type="GO" id="GO:0016491">
    <property type="term" value="F:oxidoreductase activity"/>
    <property type="evidence" value="ECO:0007669"/>
    <property type="project" value="UniProtKB-KW"/>
</dbReference>
<organism evidence="2 3">
    <name type="scientific">Pseudomonas khavaziana</name>
    <dbReference type="NCBI Taxonomy" id="2842351"/>
    <lineage>
        <taxon>Bacteria</taxon>
        <taxon>Pseudomonadati</taxon>
        <taxon>Pseudomonadota</taxon>
        <taxon>Gammaproteobacteria</taxon>
        <taxon>Pseudomonadales</taxon>
        <taxon>Pseudomonadaceae</taxon>
        <taxon>Pseudomonas</taxon>
    </lineage>
</organism>
<accession>A0ABZ2DGD3</accession>
<dbReference type="Pfam" id="PF07992">
    <property type="entry name" value="Pyr_redox_2"/>
    <property type="match status" value="1"/>
</dbReference>
<dbReference type="EMBL" id="CP129946">
    <property type="protein sequence ID" value="WWA77365.1"/>
    <property type="molecule type" value="Genomic_DNA"/>
</dbReference>
<sequence>MRLTPRGRLSEPGRGRVSKHIVIVGGGVGGTMLANQLVTKLYSEILRGAVCITLLSNSPDHFYKPAFMYVAFNQFFDEELKRPERSLLRPEIDFRVDEVTRFDFAGQHLHTRSGKRYGYDFLVIATGCVPAPERIEGLKEAGDHFYDYAAARRLAERLNTIERGRIFISVSFPKTPNVPHQCGIAPVETTLMLDDLLRRRGVRDKVEIIYTYPSVAQLLRNCLFMQRPVGEALPGIFEQRNIRFQRDFTLGRVDAERRIAYSEEGEEQPFDILMATPPIRAVDVVLESGVSQAENDEGWLPTNHETLQVYGLQGVYVIGDTVDLPISKAGGACHNQAPVIANNITAEIRLGAPNSVYEGRVQAVAQMGLNAGMPLWYDYAHDVLPTPPSKLGGLLRTGFNRGLYWAVARGML</sequence>
<dbReference type="RefSeq" id="WP_338476357.1">
    <property type="nucleotide sequence ID" value="NZ_CP129946.1"/>
</dbReference>
<dbReference type="PANTHER" id="PTHR43755:SF1">
    <property type="entry name" value="FAD-DEPENDENT PYRIDINE NUCLEOTIDE-DISULPHIDE OXIDOREDUCTASE"/>
    <property type="match status" value="1"/>
</dbReference>